<reference evidence="2 3" key="1">
    <citation type="submission" date="2013-07" db="EMBL/GenBank/DDBJ databases">
        <title>The Genome Sequence of Kwoniella mangroviensis CBS10435.</title>
        <authorList>
            <consortium name="The Broad Institute Genome Sequencing Platform"/>
            <person name="Cuomo C."/>
            <person name="Litvintseva A."/>
            <person name="Chen Y."/>
            <person name="Heitman J."/>
            <person name="Sun S."/>
            <person name="Springer D."/>
            <person name="Dromer F."/>
            <person name="Young S.K."/>
            <person name="Zeng Q."/>
            <person name="Gargeya S."/>
            <person name="Fitzgerald M."/>
            <person name="Abouelleil A."/>
            <person name="Alvarado L."/>
            <person name="Berlin A.M."/>
            <person name="Chapman S.B."/>
            <person name="Dewar J."/>
            <person name="Goldberg J."/>
            <person name="Griggs A."/>
            <person name="Gujja S."/>
            <person name="Hansen M."/>
            <person name="Howarth C."/>
            <person name="Imamovic A."/>
            <person name="Larimer J."/>
            <person name="McCowan C."/>
            <person name="Murphy C."/>
            <person name="Pearson M."/>
            <person name="Priest M."/>
            <person name="Roberts A."/>
            <person name="Saif S."/>
            <person name="Shea T."/>
            <person name="Sykes S."/>
            <person name="Wortman J."/>
            <person name="Nusbaum C."/>
            <person name="Birren B."/>
        </authorList>
    </citation>
    <scope>NUCLEOTIDE SEQUENCE [LARGE SCALE GENOMIC DNA]</scope>
    <source>
        <strain evidence="2 3">CBS 10435</strain>
    </source>
</reference>
<dbReference type="EMBL" id="KI669463">
    <property type="protein sequence ID" value="OCF57574.1"/>
    <property type="molecule type" value="Genomic_DNA"/>
</dbReference>
<proteinExistence type="predicted"/>
<dbReference type="OrthoDB" id="2563201at2759"/>
<sequence length="167" mass="18878">MDQLIHTLLLITSFCPTLLAGISDELKDVDHENEADKIAKLKLNIPKYSEWIYGEDQADYKRGEDTITYEFTQEEIEEKKKYSFVWTTLEQVDVPKTTLSTPYWNMSCEVAAGQAYEGGASFTLSEKKPWIKIDGAKSWAGVSCSEAKCLAEACKDEDTPMIDTFLP</sequence>
<gene>
    <name evidence="2" type="ORF">L486_05033</name>
</gene>
<evidence type="ECO:0000313" key="2">
    <source>
        <dbReference type="EMBL" id="OCF57574.1"/>
    </source>
</evidence>
<dbReference type="Proteomes" id="UP000092583">
    <property type="component" value="Unassembled WGS sequence"/>
</dbReference>
<protein>
    <submittedName>
        <fullName evidence="2">Uncharacterized protein</fullName>
    </submittedName>
</protein>
<evidence type="ECO:0000313" key="3">
    <source>
        <dbReference type="Proteomes" id="UP000092583"/>
    </source>
</evidence>
<dbReference type="AlphaFoldDB" id="A0A1B9IQ92"/>
<keyword evidence="3" id="KW-1185">Reference proteome</keyword>
<name>A0A1B9IQ92_9TREE</name>
<organism evidence="2 3">
    <name type="scientific">Kwoniella mangroviensis CBS 10435</name>
    <dbReference type="NCBI Taxonomy" id="1331196"/>
    <lineage>
        <taxon>Eukaryota</taxon>
        <taxon>Fungi</taxon>
        <taxon>Dikarya</taxon>
        <taxon>Basidiomycota</taxon>
        <taxon>Agaricomycotina</taxon>
        <taxon>Tremellomycetes</taxon>
        <taxon>Tremellales</taxon>
        <taxon>Cryptococcaceae</taxon>
        <taxon>Kwoniella</taxon>
    </lineage>
</organism>
<accession>A0A1B9IQ92</accession>
<reference evidence="3" key="2">
    <citation type="submission" date="2013-12" db="EMBL/GenBank/DDBJ databases">
        <title>Evolution of pathogenesis and genome organization in the Tremellales.</title>
        <authorList>
            <person name="Cuomo C."/>
            <person name="Litvintseva A."/>
            <person name="Heitman J."/>
            <person name="Chen Y."/>
            <person name="Sun S."/>
            <person name="Springer D."/>
            <person name="Dromer F."/>
            <person name="Young S."/>
            <person name="Zeng Q."/>
            <person name="Chapman S."/>
            <person name="Gujja S."/>
            <person name="Saif S."/>
            <person name="Birren B."/>
        </authorList>
    </citation>
    <scope>NUCLEOTIDE SEQUENCE [LARGE SCALE GENOMIC DNA]</scope>
    <source>
        <strain evidence="3">CBS 10435</strain>
    </source>
</reference>
<evidence type="ECO:0000256" key="1">
    <source>
        <dbReference type="SAM" id="SignalP"/>
    </source>
</evidence>
<feature type="chain" id="PRO_5008628804" evidence="1">
    <location>
        <begin position="21"/>
        <end position="167"/>
    </location>
</feature>
<feature type="signal peptide" evidence="1">
    <location>
        <begin position="1"/>
        <end position="20"/>
    </location>
</feature>
<keyword evidence="1" id="KW-0732">Signal</keyword>